<dbReference type="InterPro" id="IPR000535">
    <property type="entry name" value="MSP_dom"/>
</dbReference>
<dbReference type="GO" id="GO:0061817">
    <property type="term" value="P:endoplasmic reticulum-plasma membrane tethering"/>
    <property type="evidence" value="ECO:0007669"/>
    <property type="project" value="TreeGrafter"/>
</dbReference>
<dbReference type="PIRSF" id="PIRSF019693">
    <property type="entry name" value="VAMP-associated"/>
    <property type="match status" value="1"/>
</dbReference>
<dbReference type="GO" id="GO:0005789">
    <property type="term" value="C:endoplasmic reticulum membrane"/>
    <property type="evidence" value="ECO:0007669"/>
    <property type="project" value="InterPro"/>
</dbReference>
<evidence type="ECO:0000256" key="1">
    <source>
        <dbReference type="ARBA" id="ARBA00008932"/>
    </source>
</evidence>
<evidence type="ECO:0000313" key="7">
    <source>
        <dbReference type="RefSeq" id="XP_022154615.1"/>
    </source>
</evidence>
<dbReference type="InterPro" id="IPR016763">
    <property type="entry name" value="VAP"/>
</dbReference>
<sequence>MGMRLLEIHPQELKFVFELNKHSSCSIQLTNNTLDHVAFKVKTTSPKNYFVRPKVGIIEPKSTREFTVRMQAQEMAPPDMLCKDKFLIQSTVVSADTTDEDITSSLFAKDVGKYMEEKKLGVTLVSPSSSPIDEALKEEFDVGVSEPNNLCTAVEKDLDRETSNKSDEMFNVGDSLPPKSMVPDNVMEPRDVGKGEPEPASLADDFIEGDEEDLDMIKQVEELRLKLTELELKLCEAKVAISKLKEEKRISIQETEFLQQNFSELRKSELIKRVQVGFPLLYLYMVALICTFLGRLLR</sequence>
<evidence type="ECO:0000313" key="6">
    <source>
        <dbReference type="RefSeq" id="XP_022154614.1"/>
    </source>
</evidence>
<dbReference type="PANTHER" id="PTHR10809">
    <property type="entry name" value="VESICLE-ASSOCIATED MEMBRANE PROTEIN-ASSOCIATED PROTEIN"/>
    <property type="match status" value="1"/>
</dbReference>
<evidence type="ECO:0000256" key="2">
    <source>
        <dbReference type="SAM" id="MobiDB-lite"/>
    </source>
</evidence>
<dbReference type="SUPFAM" id="SSF49354">
    <property type="entry name" value="PapD-like"/>
    <property type="match status" value="1"/>
</dbReference>
<protein>
    <submittedName>
        <fullName evidence="6 7">Vesicle-associated protein 1-2-like isoform X1</fullName>
    </submittedName>
</protein>
<accession>A0A6J1DMN1</accession>
<name>A0A6J1DMN1_MOMCH</name>
<dbReference type="InterPro" id="IPR013783">
    <property type="entry name" value="Ig-like_fold"/>
</dbReference>
<feature type="transmembrane region" description="Helical" evidence="3">
    <location>
        <begin position="276"/>
        <end position="297"/>
    </location>
</feature>
<evidence type="ECO:0000256" key="3">
    <source>
        <dbReference type="SAM" id="Phobius"/>
    </source>
</evidence>
<organism evidence="5 6">
    <name type="scientific">Momordica charantia</name>
    <name type="common">Bitter gourd</name>
    <name type="synonym">Balsam pear</name>
    <dbReference type="NCBI Taxonomy" id="3673"/>
    <lineage>
        <taxon>Eukaryota</taxon>
        <taxon>Viridiplantae</taxon>
        <taxon>Streptophyta</taxon>
        <taxon>Embryophyta</taxon>
        <taxon>Tracheophyta</taxon>
        <taxon>Spermatophyta</taxon>
        <taxon>Magnoliopsida</taxon>
        <taxon>eudicotyledons</taxon>
        <taxon>Gunneridae</taxon>
        <taxon>Pentapetalae</taxon>
        <taxon>rosids</taxon>
        <taxon>fabids</taxon>
        <taxon>Cucurbitales</taxon>
        <taxon>Cucurbitaceae</taxon>
        <taxon>Momordiceae</taxon>
        <taxon>Momordica</taxon>
    </lineage>
</organism>
<keyword evidence="5" id="KW-1185">Reference proteome</keyword>
<reference evidence="6 7" key="1">
    <citation type="submission" date="2025-04" db="UniProtKB">
        <authorList>
            <consortium name="RefSeq"/>
        </authorList>
    </citation>
    <scope>IDENTIFICATION</scope>
    <source>
        <strain evidence="6 7">OHB3-1</strain>
    </source>
</reference>
<dbReference type="RefSeq" id="XP_022154614.1">
    <property type="nucleotide sequence ID" value="XM_022298922.1"/>
</dbReference>
<dbReference type="KEGG" id="mcha:111021837"/>
<dbReference type="RefSeq" id="XP_022154615.1">
    <property type="nucleotide sequence ID" value="XM_022298923.1"/>
</dbReference>
<dbReference type="InterPro" id="IPR008962">
    <property type="entry name" value="PapD-like_sf"/>
</dbReference>
<keyword evidence="3" id="KW-0812">Transmembrane</keyword>
<evidence type="ECO:0000313" key="5">
    <source>
        <dbReference type="Proteomes" id="UP000504603"/>
    </source>
</evidence>
<dbReference type="PANTHER" id="PTHR10809:SF45">
    <property type="entry name" value="VESICLE-ASSOCIATED PROTEIN 2-2"/>
    <property type="match status" value="1"/>
</dbReference>
<dbReference type="Pfam" id="PF00635">
    <property type="entry name" value="Motile_Sperm"/>
    <property type="match status" value="1"/>
</dbReference>
<feature type="compositionally biased region" description="Basic and acidic residues" evidence="2">
    <location>
        <begin position="158"/>
        <end position="168"/>
    </location>
</feature>
<dbReference type="GeneID" id="111021837"/>
<evidence type="ECO:0000259" key="4">
    <source>
        <dbReference type="PROSITE" id="PS50202"/>
    </source>
</evidence>
<dbReference type="GO" id="GO:0090158">
    <property type="term" value="P:endoplasmic reticulum membrane organization"/>
    <property type="evidence" value="ECO:0007669"/>
    <property type="project" value="TreeGrafter"/>
</dbReference>
<dbReference type="GO" id="GO:0005886">
    <property type="term" value="C:plasma membrane"/>
    <property type="evidence" value="ECO:0007669"/>
    <property type="project" value="TreeGrafter"/>
</dbReference>
<gene>
    <name evidence="6 7" type="primary">LOC111021837</name>
</gene>
<dbReference type="Proteomes" id="UP000504603">
    <property type="component" value="Unplaced"/>
</dbReference>
<keyword evidence="3" id="KW-1133">Transmembrane helix</keyword>
<comment type="similarity">
    <text evidence="1">Belongs to the VAMP-associated protein (VAP) (TC 9.B.17) family.</text>
</comment>
<dbReference type="PROSITE" id="PS50202">
    <property type="entry name" value="MSP"/>
    <property type="match status" value="1"/>
</dbReference>
<dbReference type="FunFam" id="2.60.40.10:FF:000813">
    <property type="entry name" value="Vesicle-associated protein 1-1"/>
    <property type="match status" value="1"/>
</dbReference>
<dbReference type="Gene3D" id="2.60.40.10">
    <property type="entry name" value="Immunoglobulins"/>
    <property type="match status" value="1"/>
</dbReference>
<proteinExistence type="inferred from homology"/>
<dbReference type="AlphaFoldDB" id="A0A6J1DMN1"/>
<dbReference type="OrthoDB" id="264603at2759"/>
<keyword evidence="3" id="KW-0472">Membrane</keyword>
<feature type="region of interest" description="Disordered" evidence="2">
    <location>
        <begin position="158"/>
        <end position="184"/>
    </location>
</feature>
<feature type="domain" description="MSP" evidence="4">
    <location>
        <begin position="5"/>
        <end position="125"/>
    </location>
</feature>